<dbReference type="AlphaFoldDB" id="A0AAV5K8D6"/>
<gene>
    <name evidence="1" type="ORF">SLEP1_g30321</name>
</gene>
<proteinExistence type="predicted"/>
<evidence type="ECO:0000313" key="2">
    <source>
        <dbReference type="Proteomes" id="UP001054252"/>
    </source>
</evidence>
<keyword evidence="2" id="KW-1185">Reference proteome</keyword>
<dbReference type="Proteomes" id="UP001054252">
    <property type="component" value="Unassembled WGS sequence"/>
</dbReference>
<accession>A0AAV5K8D6</accession>
<reference evidence="1 2" key="1">
    <citation type="journal article" date="2021" name="Commun. Biol.">
        <title>The genome of Shorea leprosula (Dipterocarpaceae) highlights the ecological relevance of drought in aseasonal tropical rainforests.</title>
        <authorList>
            <person name="Ng K.K.S."/>
            <person name="Kobayashi M.J."/>
            <person name="Fawcett J.A."/>
            <person name="Hatakeyama M."/>
            <person name="Paape T."/>
            <person name="Ng C.H."/>
            <person name="Ang C.C."/>
            <person name="Tnah L.H."/>
            <person name="Lee C.T."/>
            <person name="Nishiyama T."/>
            <person name="Sese J."/>
            <person name="O'Brien M.J."/>
            <person name="Copetti D."/>
            <person name="Mohd Noor M.I."/>
            <person name="Ong R.C."/>
            <person name="Putra M."/>
            <person name="Sireger I.Z."/>
            <person name="Indrioko S."/>
            <person name="Kosugi Y."/>
            <person name="Izuno A."/>
            <person name="Isagi Y."/>
            <person name="Lee S.L."/>
            <person name="Shimizu K.K."/>
        </authorList>
    </citation>
    <scope>NUCLEOTIDE SEQUENCE [LARGE SCALE GENOMIC DNA]</scope>
    <source>
        <strain evidence="1">214</strain>
    </source>
</reference>
<name>A0AAV5K8D6_9ROSI</name>
<sequence>MNRCFPSALNLSPTHHVVSQSVTLSIGLSSQSLTLNLAVTTTPCPYCLATLTAHLQLSSKAAVGSSQPASHRGIVSRPITASQQCSSLTTAHLQLVLKE</sequence>
<comment type="caution">
    <text evidence="1">The sequence shown here is derived from an EMBL/GenBank/DDBJ whole genome shotgun (WGS) entry which is preliminary data.</text>
</comment>
<protein>
    <submittedName>
        <fullName evidence="1">Uncharacterized protein</fullName>
    </submittedName>
</protein>
<dbReference type="EMBL" id="BPVZ01000054">
    <property type="protein sequence ID" value="GKV20163.1"/>
    <property type="molecule type" value="Genomic_DNA"/>
</dbReference>
<evidence type="ECO:0000313" key="1">
    <source>
        <dbReference type="EMBL" id="GKV20163.1"/>
    </source>
</evidence>
<organism evidence="1 2">
    <name type="scientific">Rubroshorea leprosula</name>
    <dbReference type="NCBI Taxonomy" id="152421"/>
    <lineage>
        <taxon>Eukaryota</taxon>
        <taxon>Viridiplantae</taxon>
        <taxon>Streptophyta</taxon>
        <taxon>Embryophyta</taxon>
        <taxon>Tracheophyta</taxon>
        <taxon>Spermatophyta</taxon>
        <taxon>Magnoliopsida</taxon>
        <taxon>eudicotyledons</taxon>
        <taxon>Gunneridae</taxon>
        <taxon>Pentapetalae</taxon>
        <taxon>rosids</taxon>
        <taxon>malvids</taxon>
        <taxon>Malvales</taxon>
        <taxon>Dipterocarpaceae</taxon>
        <taxon>Rubroshorea</taxon>
    </lineage>
</organism>